<evidence type="ECO:0000313" key="4">
    <source>
        <dbReference type="Proteomes" id="UP000654573"/>
    </source>
</evidence>
<keyword evidence="1" id="KW-1133">Transmembrane helix</keyword>
<dbReference type="EMBL" id="JACOOU010000008">
    <property type="protein sequence ID" value="MBC5673982.1"/>
    <property type="molecule type" value="Genomic_DNA"/>
</dbReference>
<evidence type="ECO:0000256" key="1">
    <source>
        <dbReference type="SAM" id="Phobius"/>
    </source>
</evidence>
<feature type="transmembrane region" description="Helical" evidence="1">
    <location>
        <begin position="20"/>
        <end position="43"/>
    </location>
</feature>
<gene>
    <name evidence="3" type="ORF">H8S76_17180</name>
</gene>
<dbReference type="SUPFAM" id="SSF55874">
    <property type="entry name" value="ATPase domain of HSP90 chaperone/DNA topoisomerase II/histidine kinase"/>
    <property type="match status" value="1"/>
</dbReference>
<feature type="domain" description="Signal transduction histidine kinase internal region" evidence="2">
    <location>
        <begin position="398"/>
        <end position="476"/>
    </location>
</feature>
<keyword evidence="3" id="KW-0418">Kinase</keyword>
<keyword evidence="4" id="KW-1185">Reference proteome</keyword>
<keyword evidence="1" id="KW-0812">Transmembrane</keyword>
<keyword evidence="1" id="KW-0472">Membrane</keyword>
<evidence type="ECO:0000313" key="3">
    <source>
        <dbReference type="EMBL" id="MBC5673982.1"/>
    </source>
</evidence>
<evidence type="ECO:0000259" key="2">
    <source>
        <dbReference type="Pfam" id="PF06580"/>
    </source>
</evidence>
<organism evidence="3 4">
    <name type="scientific">Blautia celeris</name>
    <dbReference type="NCBI Taxonomy" id="2763026"/>
    <lineage>
        <taxon>Bacteria</taxon>
        <taxon>Bacillati</taxon>
        <taxon>Bacillota</taxon>
        <taxon>Clostridia</taxon>
        <taxon>Lachnospirales</taxon>
        <taxon>Lachnospiraceae</taxon>
        <taxon>Blautia</taxon>
    </lineage>
</organism>
<dbReference type="InterPro" id="IPR010559">
    <property type="entry name" value="Sig_transdc_His_kin_internal"/>
</dbReference>
<reference evidence="3 4" key="1">
    <citation type="submission" date="2020-08" db="EMBL/GenBank/DDBJ databases">
        <title>Genome public.</title>
        <authorList>
            <person name="Liu C."/>
            <person name="Sun Q."/>
        </authorList>
    </citation>
    <scope>NUCLEOTIDE SEQUENCE [LARGE SCALE GENOMIC DNA]</scope>
    <source>
        <strain evidence="3 4">NSJ-34</strain>
    </source>
</reference>
<dbReference type="GO" id="GO:0016301">
    <property type="term" value="F:kinase activity"/>
    <property type="evidence" value="ECO:0007669"/>
    <property type="project" value="UniProtKB-KW"/>
</dbReference>
<sequence length="614" mass="70454">MERERSRHFSLKNKSIRTQLIVYMGCFVVLPLCLALMFLNIYLQRVTTENMTSYDSTLLSQIKANGDQMIEVTNYSTSMMMTSKSVLENLRTMARSGDSYDLYRAKTELSARLSEMESSVLNAVGGKIAILTNSGYLIGAHNLSRTSVDYEGQDWYQQIVSNGRKTTFCTELQDFFAEMTTYPIREYRYLYIGRSVLDYSGEKLGVLLIQLSGTKIWGKFTQAMVPLDEGTFYIFDGSREMQMEYNGEKDGLVQLLIKEEPVWRKEADTIIQGVLKNGYKYMAVSMEHGGNTLVYAVPGRVYLEGNLRISRNILGMVLLLIAATIITMIYFSRKLSRPLTNLVENLENSENGILKIQEPEQSFLEIHKFIASYNRAGLRIEELIEKVKTESHLKEKAHYEMLMSQISPHFIFNTVNSIRIMAREEQDVRTSRALESLGEILHGVYDNRNGMTTVGQETALLEAYVDIMKFRFGNSFQYYNVIPTDLYFYEIPAFTMQPIVENAILHGVKDVTAGQIIVSAVEYEHDFLISIFNNGNSADKDMVEEMLKSPHRNQRTFTGMGLYNVNSRLKMLYGDNYGLIFNEQVKAGFEIWIRIPKKTEFQAHSRAERKGYEE</sequence>
<name>A0ABR7FFN2_9FIRM</name>
<dbReference type="Pfam" id="PF06580">
    <property type="entry name" value="His_kinase"/>
    <property type="match status" value="1"/>
</dbReference>
<comment type="caution">
    <text evidence="3">The sequence shown here is derived from an EMBL/GenBank/DDBJ whole genome shotgun (WGS) entry which is preliminary data.</text>
</comment>
<keyword evidence="3" id="KW-0808">Transferase</keyword>
<proteinExistence type="predicted"/>
<feature type="transmembrane region" description="Helical" evidence="1">
    <location>
        <begin position="313"/>
        <end position="331"/>
    </location>
</feature>
<protein>
    <submittedName>
        <fullName evidence="3">Histidine kinase</fullName>
    </submittedName>
</protein>
<dbReference type="Gene3D" id="3.30.565.10">
    <property type="entry name" value="Histidine kinase-like ATPase, C-terminal domain"/>
    <property type="match status" value="1"/>
</dbReference>
<dbReference type="InterPro" id="IPR036890">
    <property type="entry name" value="HATPase_C_sf"/>
</dbReference>
<dbReference type="Gene3D" id="6.10.340.10">
    <property type="match status" value="1"/>
</dbReference>
<dbReference type="Proteomes" id="UP000654573">
    <property type="component" value="Unassembled WGS sequence"/>
</dbReference>
<accession>A0ABR7FFN2</accession>
<dbReference type="RefSeq" id="WP_103731717.1">
    <property type="nucleotide sequence ID" value="NZ_JACOOU010000008.1"/>
</dbReference>
<dbReference type="PANTHER" id="PTHR34220">
    <property type="entry name" value="SENSOR HISTIDINE KINASE YPDA"/>
    <property type="match status" value="1"/>
</dbReference>
<dbReference type="PANTHER" id="PTHR34220:SF7">
    <property type="entry name" value="SENSOR HISTIDINE KINASE YPDA"/>
    <property type="match status" value="1"/>
</dbReference>
<dbReference type="InterPro" id="IPR050640">
    <property type="entry name" value="Bact_2-comp_sensor_kinase"/>
</dbReference>